<accession>A0A376U651</accession>
<dbReference type="PANTHER" id="PTHR30175:SF3">
    <property type="entry name" value="PTS SYSTEM N-ACETYLMURAMIC ACID-SPECIFIC EIIBC COMPONENT"/>
    <property type="match status" value="1"/>
</dbReference>
<gene>
    <name evidence="12" type="primary">murP_2</name>
    <name evidence="12" type="ORF">NCTC8622_03632</name>
</gene>
<dbReference type="PROSITE" id="PS01035">
    <property type="entry name" value="PTS_EIIB_TYPE_1_CYS"/>
    <property type="match status" value="1"/>
</dbReference>
<dbReference type="Gene3D" id="3.30.1360.60">
    <property type="entry name" value="Glucose permease domain IIB"/>
    <property type="match status" value="1"/>
</dbReference>
<dbReference type="Pfam" id="PF00367">
    <property type="entry name" value="PTS_EIIB"/>
    <property type="match status" value="1"/>
</dbReference>
<evidence type="ECO:0000256" key="4">
    <source>
        <dbReference type="ARBA" id="ARBA00022683"/>
    </source>
</evidence>
<evidence type="ECO:0000256" key="3">
    <source>
        <dbReference type="ARBA" id="ARBA00022679"/>
    </source>
</evidence>
<dbReference type="Proteomes" id="UP000254079">
    <property type="component" value="Unassembled WGS sequence"/>
</dbReference>
<evidence type="ECO:0000313" key="13">
    <source>
        <dbReference type="Proteomes" id="UP000254079"/>
    </source>
</evidence>
<evidence type="ECO:0000256" key="7">
    <source>
        <dbReference type="ARBA" id="ARBA00040399"/>
    </source>
</evidence>
<dbReference type="EC" id="2.7.1.192" evidence="6"/>
<organism evidence="12 13">
    <name type="scientific">Escherichia coli</name>
    <dbReference type="NCBI Taxonomy" id="562"/>
    <lineage>
        <taxon>Bacteria</taxon>
        <taxon>Pseudomonadati</taxon>
        <taxon>Pseudomonadota</taxon>
        <taxon>Gammaproteobacteria</taxon>
        <taxon>Enterobacterales</taxon>
        <taxon>Enterobacteriaceae</taxon>
        <taxon>Escherichia</taxon>
    </lineage>
</organism>
<dbReference type="EMBL" id="UGCP01000002">
    <property type="protein sequence ID" value="STI84568.1"/>
    <property type="molecule type" value="Genomic_DNA"/>
</dbReference>
<sequence length="70" mass="7580">MAKEISSELLNTILTRVGGPGNIASCGNCMTRLRLGVHDSSLVDPNIKTLEGVKGVHFDQRPGAGRFWAW</sequence>
<keyword evidence="4" id="KW-0598">Phosphotransferase system</keyword>
<dbReference type="InterPro" id="IPR036878">
    <property type="entry name" value="Glu_permease_IIB"/>
</dbReference>
<keyword evidence="2" id="KW-0762">Sugar transport</keyword>
<dbReference type="GO" id="GO:0090588">
    <property type="term" value="F:protein-phosphocysteine-N-acetylmuramate phosphotransferase system transporter activity"/>
    <property type="evidence" value="ECO:0007669"/>
    <property type="project" value="TreeGrafter"/>
</dbReference>
<evidence type="ECO:0000256" key="1">
    <source>
        <dbReference type="ARBA" id="ARBA00022448"/>
    </source>
</evidence>
<evidence type="ECO:0000313" key="12">
    <source>
        <dbReference type="EMBL" id="STI84568.1"/>
    </source>
</evidence>
<proteinExistence type="predicted"/>
<feature type="active site" description="Phosphocysteine intermediate; for EIIB activity" evidence="10">
    <location>
        <position position="29"/>
    </location>
</feature>
<dbReference type="GO" id="GO:0016301">
    <property type="term" value="F:kinase activity"/>
    <property type="evidence" value="ECO:0007669"/>
    <property type="project" value="UniProtKB-KW"/>
</dbReference>
<comment type="catalytic activity">
    <reaction evidence="9">
        <text>N-acetyl-beta-D-muramate(out) + N(pros)-phospho-L-histidyl-[protein] = N-acetyl-beta-D-muramate 6-phosphate(in) + L-histidyl-[protein]</text>
        <dbReference type="Rhea" id="RHEA:33399"/>
        <dbReference type="Rhea" id="RHEA-COMP:9745"/>
        <dbReference type="Rhea" id="RHEA-COMP:9746"/>
        <dbReference type="ChEBI" id="CHEBI:29979"/>
        <dbReference type="ChEBI" id="CHEBI:58721"/>
        <dbReference type="ChEBI" id="CHEBI:64837"/>
        <dbReference type="ChEBI" id="CHEBI:64848"/>
        <dbReference type="EC" id="2.7.1.192"/>
    </reaction>
</comment>
<dbReference type="AlphaFoldDB" id="A0A376U651"/>
<evidence type="ECO:0000256" key="9">
    <source>
        <dbReference type="ARBA" id="ARBA00048265"/>
    </source>
</evidence>
<evidence type="ECO:0000256" key="8">
    <source>
        <dbReference type="ARBA" id="ARBA00043021"/>
    </source>
</evidence>
<name>A0A376U651_ECOLX</name>
<dbReference type="PANTHER" id="PTHR30175">
    <property type="entry name" value="PHOSPHOTRANSFERASE SYSTEM TRANSPORT PROTEIN"/>
    <property type="match status" value="1"/>
</dbReference>
<dbReference type="GO" id="GO:0009401">
    <property type="term" value="P:phosphoenolpyruvate-dependent sugar phosphotransferase system"/>
    <property type="evidence" value="ECO:0007669"/>
    <property type="project" value="UniProtKB-KW"/>
</dbReference>
<dbReference type="InterPro" id="IPR050558">
    <property type="entry name" value="PTS_Sugar-Specific_Components"/>
</dbReference>
<evidence type="ECO:0000256" key="10">
    <source>
        <dbReference type="PROSITE-ProRule" id="PRU00421"/>
    </source>
</evidence>
<feature type="domain" description="PTS EIIB type-1" evidence="11">
    <location>
        <begin position="7"/>
        <end position="70"/>
    </location>
</feature>
<dbReference type="SUPFAM" id="SSF55604">
    <property type="entry name" value="Glucose permease domain IIB"/>
    <property type="match status" value="1"/>
</dbReference>
<dbReference type="InterPro" id="IPR001996">
    <property type="entry name" value="PTS_IIB_1"/>
</dbReference>
<keyword evidence="3 12" id="KW-0808">Transferase</keyword>
<dbReference type="GO" id="GO:0005886">
    <property type="term" value="C:plasma membrane"/>
    <property type="evidence" value="ECO:0007669"/>
    <property type="project" value="TreeGrafter"/>
</dbReference>
<evidence type="ECO:0000259" key="11">
    <source>
        <dbReference type="PROSITE" id="PS51098"/>
    </source>
</evidence>
<evidence type="ECO:0000256" key="2">
    <source>
        <dbReference type="ARBA" id="ARBA00022597"/>
    </source>
</evidence>
<dbReference type="PROSITE" id="PS51098">
    <property type="entry name" value="PTS_EIIB_TYPE_1"/>
    <property type="match status" value="1"/>
</dbReference>
<reference evidence="12 13" key="1">
    <citation type="submission" date="2018-06" db="EMBL/GenBank/DDBJ databases">
        <authorList>
            <consortium name="Pathogen Informatics"/>
            <person name="Doyle S."/>
        </authorList>
    </citation>
    <scope>NUCLEOTIDE SEQUENCE [LARGE SCALE GENOMIC DNA]</scope>
    <source>
        <strain evidence="12 13">NCTC8622</strain>
    </source>
</reference>
<protein>
    <recommendedName>
        <fullName evidence="7">PTS system N-acetylmuramic acid-specific EIIBC component</fullName>
        <ecNumber evidence="6">2.7.1.192</ecNumber>
    </recommendedName>
    <alternativeName>
        <fullName evidence="8">EIIBC-MurNAc</fullName>
    </alternativeName>
</protein>
<dbReference type="GO" id="GO:0008982">
    <property type="term" value="F:protein-N(PI)-phosphohistidine-sugar phosphotransferase activity"/>
    <property type="evidence" value="ECO:0007669"/>
    <property type="project" value="InterPro"/>
</dbReference>
<keyword evidence="5" id="KW-0418">Kinase</keyword>
<keyword evidence="1" id="KW-0813">Transport</keyword>
<evidence type="ECO:0000256" key="5">
    <source>
        <dbReference type="ARBA" id="ARBA00022777"/>
    </source>
</evidence>
<dbReference type="InterPro" id="IPR018113">
    <property type="entry name" value="PTrfase_EIIB_Cys"/>
</dbReference>
<evidence type="ECO:0000256" key="6">
    <source>
        <dbReference type="ARBA" id="ARBA00039021"/>
    </source>
</evidence>